<keyword evidence="4 7" id="KW-1133">Transmembrane helix</keyword>
<evidence type="ECO:0000256" key="4">
    <source>
        <dbReference type="ARBA" id="ARBA00022989"/>
    </source>
</evidence>
<evidence type="ECO:0000256" key="2">
    <source>
        <dbReference type="ARBA" id="ARBA00022475"/>
    </source>
</evidence>
<feature type="transmembrane region" description="Helical" evidence="7">
    <location>
        <begin position="9"/>
        <end position="29"/>
    </location>
</feature>
<dbReference type="AlphaFoldDB" id="A0AAU7JHK3"/>
<feature type="transmembrane region" description="Helical" evidence="7">
    <location>
        <begin position="442"/>
        <end position="465"/>
    </location>
</feature>
<accession>A0AAU7JHK3</accession>
<dbReference type="InterPro" id="IPR002797">
    <property type="entry name" value="Polysacc_synth"/>
</dbReference>
<organism evidence="8">
    <name type="scientific">Alsobacter sp. KACC 23698</name>
    <dbReference type="NCBI Taxonomy" id="3149229"/>
    <lineage>
        <taxon>Bacteria</taxon>
        <taxon>Pseudomonadati</taxon>
        <taxon>Pseudomonadota</taxon>
        <taxon>Alphaproteobacteria</taxon>
        <taxon>Hyphomicrobiales</taxon>
        <taxon>Alsobacteraceae</taxon>
        <taxon>Alsobacter</taxon>
    </lineage>
</organism>
<dbReference type="Pfam" id="PF01943">
    <property type="entry name" value="Polysacc_synt"/>
    <property type="match status" value="1"/>
</dbReference>
<keyword evidence="2" id="KW-1003">Cell membrane</keyword>
<gene>
    <name evidence="8" type="ORF">ABEG18_01410</name>
</gene>
<feature type="transmembrane region" description="Helical" evidence="7">
    <location>
        <begin position="35"/>
        <end position="60"/>
    </location>
</feature>
<evidence type="ECO:0000256" key="6">
    <source>
        <dbReference type="SAM" id="MobiDB-lite"/>
    </source>
</evidence>
<feature type="transmembrane region" description="Helical" evidence="7">
    <location>
        <begin position="285"/>
        <end position="305"/>
    </location>
</feature>
<evidence type="ECO:0000256" key="3">
    <source>
        <dbReference type="ARBA" id="ARBA00022692"/>
    </source>
</evidence>
<keyword evidence="5 7" id="KW-0472">Membrane</keyword>
<dbReference type="InterPro" id="IPR050833">
    <property type="entry name" value="Poly_Biosynth_Transport"/>
</dbReference>
<protein>
    <submittedName>
        <fullName evidence="8">Lipopolysaccharide biosynthesis protein</fullName>
    </submittedName>
</protein>
<feature type="transmembrane region" description="Helical" evidence="7">
    <location>
        <begin position="200"/>
        <end position="222"/>
    </location>
</feature>
<feature type="transmembrane region" description="Helical" evidence="7">
    <location>
        <begin position="81"/>
        <end position="103"/>
    </location>
</feature>
<sequence>MKTRSGDYFFYLAATLAPRFAMFILLILLTRWLPVAQYGLFVLVVTVGEILDTALTNWIRIYSLRTEAGLNGLRPLRLGRLLVLSGGATTLGVGLSWIVARLTEPNETFVFWVALVSYTVGLGLVRFSIVLLQLAKRHSAIAVVEGVRAVAILVAVVAAADMTHSYFAPSLALSLASGLVAGVQLVLTLRSLARPKLPKVGYMAALRFGFPLIVTALLTWVMTWFDRLVINHYAGAAAVGLYAAAYAIGRQPIELFIAPLNSYTFPMLVRRYAAEGAAAAGRFQAGMLVTTCVLCVGAAACISVLDVQLAGLLLPPAYREHAVALLPSITYGAVMISAKFFVFDNAFYTVKRNDLYLISMGAPAVVGAVTSILMISRWGIDGAGMSFVVTTSLSTLSSYVLSNRVLPMRLPVGRIAAVLASAAAASAALAVAETWFETWHYAAQLCFGGALFGLAYMAALSLFGVSLRGVLMAPWEQSGQEPTAASPNVGGAPAAAMGGKA</sequence>
<comment type="subcellular location">
    <subcellularLocation>
        <location evidence="1">Cell membrane</location>
        <topology evidence="1">Multi-pass membrane protein</topology>
    </subcellularLocation>
</comment>
<feature type="compositionally biased region" description="Low complexity" evidence="6">
    <location>
        <begin position="490"/>
        <end position="501"/>
    </location>
</feature>
<keyword evidence="3 7" id="KW-0812">Transmembrane</keyword>
<evidence type="ECO:0000256" key="1">
    <source>
        <dbReference type="ARBA" id="ARBA00004651"/>
    </source>
</evidence>
<feature type="transmembrane region" description="Helical" evidence="7">
    <location>
        <begin position="109"/>
        <end position="132"/>
    </location>
</feature>
<feature type="transmembrane region" description="Helical" evidence="7">
    <location>
        <begin position="139"/>
        <end position="160"/>
    </location>
</feature>
<feature type="transmembrane region" description="Helical" evidence="7">
    <location>
        <begin position="413"/>
        <end position="436"/>
    </location>
</feature>
<evidence type="ECO:0000256" key="7">
    <source>
        <dbReference type="SAM" id="Phobius"/>
    </source>
</evidence>
<evidence type="ECO:0000256" key="5">
    <source>
        <dbReference type="ARBA" id="ARBA00023136"/>
    </source>
</evidence>
<dbReference type="PANTHER" id="PTHR30250">
    <property type="entry name" value="PST FAMILY PREDICTED COLANIC ACID TRANSPORTER"/>
    <property type="match status" value="1"/>
</dbReference>
<feature type="transmembrane region" description="Helical" evidence="7">
    <location>
        <begin position="325"/>
        <end position="343"/>
    </location>
</feature>
<dbReference type="PANTHER" id="PTHR30250:SF11">
    <property type="entry name" value="O-ANTIGEN TRANSPORTER-RELATED"/>
    <property type="match status" value="1"/>
</dbReference>
<proteinExistence type="predicted"/>
<dbReference type="RefSeq" id="WP_406856318.1">
    <property type="nucleotide sequence ID" value="NZ_CP157484.1"/>
</dbReference>
<feature type="region of interest" description="Disordered" evidence="6">
    <location>
        <begin position="479"/>
        <end position="501"/>
    </location>
</feature>
<evidence type="ECO:0000313" key="8">
    <source>
        <dbReference type="EMBL" id="XBO39474.1"/>
    </source>
</evidence>
<reference evidence="8" key="1">
    <citation type="submission" date="2024-05" db="EMBL/GenBank/DDBJ databases">
        <authorList>
            <person name="Kim S."/>
            <person name="Heo J."/>
            <person name="Choi H."/>
            <person name="Choi Y."/>
            <person name="Kwon S.-W."/>
            <person name="Kim Y."/>
        </authorList>
    </citation>
    <scope>NUCLEOTIDE SEQUENCE</scope>
    <source>
        <strain evidence="8">KACC 23698</strain>
    </source>
</reference>
<feature type="transmembrane region" description="Helical" evidence="7">
    <location>
        <begin position="166"/>
        <end position="188"/>
    </location>
</feature>
<dbReference type="GO" id="GO:0005886">
    <property type="term" value="C:plasma membrane"/>
    <property type="evidence" value="ECO:0007669"/>
    <property type="project" value="UniProtKB-SubCell"/>
</dbReference>
<feature type="transmembrane region" description="Helical" evidence="7">
    <location>
        <begin position="382"/>
        <end position="401"/>
    </location>
</feature>
<feature type="transmembrane region" description="Helical" evidence="7">
    <location>
        <begin position="355"/>
        <end position="376"/>
    </location>
</feature>
<dbReference type="EMBL" id="CP157484">
    <property type="protein sequence ID" value="XBO39474.1"/>
    <property type="molecule type" value="Genomic_DNA"/>
</dbReference>
<name>A0AAU7JHK3_9HYPH</name>
<feature type="transmembrane region" description="Helical" evidence="7">
    <location>
        <begin position="228"/>
        <end position="248"/>
    </location>
</feature>